<feature type="compositionally biased region" description="Polar residues" evidence="1">
    <location>
        <begin position="60"/>
        <end position="77"/>
    </location>
</feature>
<organism evidence="2 3">
    <name type="scientific">Prorocentrum cordatum</name>
    <dbReference type="NCBI Taxonomy" id="2364126"/>
    <lineage>
        <taxon>Eukaryota</taxon>
        <taxon>Sar</taxon>
        <taxon>Alveolata</taxon>
        <taxon>Dinophyceae</taxon>
        <taxon>Prorocentrales</taxon>
        <taxon>Prorocentraceae</taxon>
        <taxon>Prorocentrum</taxon>
    </lineage>
</organism>
<keyword evidence="3" id="KW-1185">Reference proteome</keyword>
<evidence type="ECO:0000313" key="3">
    <source>
        <dbReference type="Proteomes" id="UP001189429"/>
    </source>
</evidence>
<accession>A0ABN9S3C7</accession>
<sequence>MSPGPIAVNTPTSIEPFSALIKPRSGTQMAPTKAAATMTTVTALTNMLRRDSASGRDVLSPSSSGQLRENQLRSNTRKGATMGIKKIHEHQQVHVCQYTQYRRERQILLVQEAERQSDQRRAPCQGKPALGEPGVLGQEQQAGVMDGVDRPTSVK</sequence>
<feature type="region of interest" description="Disordered" evidence="1">
    <location>
        <begin position="49"/>
        <end position="77"/>
    </location>
</feature>
<proteinExistence type="predicted"/>
<evidence type="ECO:0000313" key="2">
    <source>
        <dbReference type="EMBL" id="CAK0826269.1"/>
    </source>
</evidence>
<gene>
    <name evidence="2" type="ORF">PCOR1329_LOCUS26189</name>
</gene>
<protein>
    <submittedName>
        <fullName evidence="2">Uncharacterized protein</fullName>
    </submittedName>
</protein>
<dbReference type="Proteomes" id="UP001189429">
    <property type="component" value="Unassembled WGS sequence"/>
</dbReference>
<dbReference type="EMBL" id="CAUYUJ010009269">
    <property type="protein sequence ID" value="CAK0826269.1"/>
    <property type="molecule type" value="Genomic_DNA"/>
</dbReference>
<comment type="caution">
    <text evidence="2">The sequence shown here is derived from an EMBL/GenBank/DDBJ whole genome shotgun (WGS) entry which is preliminary data.</text>
</comment>
<name>A0ABN9S3C7_9DINO</name>
<feature type="region of interest" description="Disordered" evidence="1">
    <location>
        <begin position="113"/>
        <end position="155"/>
    </location>
</feature>
<evidence type="ECO:0000256" key="1">
    <source>
        <dbReference type="SAM" id="MobiDB-lite"/>
    </source>
</evidence>
<reference evidence="2" key="1">
    <citation type="submission" date="2023-10" db="EMBL/GenBank/DDBJ databases">
        <authorList>
            <person name="Chen Y."/>
            <person name="Shah S."/>
            <person name="Dougan E. K."/>
            <person name="Thang M."/>
            <person name="Chan C."/>
        </authorList>
    </citation>
    <scope>NUCLEOTIDE SEQUENCE [LARGE SCALE GENOMIC DNA]</scope>
</reference>